<dbReference type="Pfam" id="PF23602">
    <property type="entry name" value="CS_DNAAF11_C"/>
    <property type="match status" value="1"/>
</dbReference>
<evidence type="ECO:0000313" key="3">
    <source>
        <dbReference type="Proteomes" id="UP000030754"/>
    </source>
</evidence>
<sequence length="140" mass="15559">MKVGIAELELHSKKFFRLCPEQTLSETLTDKVCYIFVSGRLAFTLDSFSDPGQIVATFQLPRCAPNIAAVNEKHLSTLLIDVDVHPKYLRVTVKGKAPAFILATVDVLQWCIVSKWELVNPFANGKQRAILTILSVTATQ</sequence>
<dbReference type="InterPro" id="IPR056496">
    <property type="entry name" value="CS_DNAAF11_C"/>
</dbReference>
<dbReference type="Proteomes" id="UP000030754">
    <property type="component" value="Unassembled WGS sequence"/>
</dbReference>
<proteinExistence type="predicted"/>
<accession>U6MTD7</accession>
<dbReference type="RefSeq" id="XP_013433397.1">
    <property type="nucleotide sequence ID" value="XM_013577943.1"/>
</dbReference>
<dbReference type="GeneID" id="25478666"/>
<dbReference type="EMBL" id="HG723037">
    <property type="protein sequence ID" value="CDJ64930.1"/>
    <property type="molecule type" value="Genomic_DNA"/>
</dbReference>
<reference evidence="2" key="2">
    <citation type="submission" date="2013-10" db="EMBL/GenBank/DDBJ databases">
        <authorList>
            <person name="Aslett M."/>
        </authorList>
    </citation>
    <scope>NUCLEOTIDE SEQUENCE [LARGE SCALE GENOMIC DNA]</scope>
    <source>
        <strain evidence="2">Houghton</strain>
    </source>
</reference>
<dbReference type="VEuPathDB" id="ToxoDB:ENH_00085390"/>
<reference evidence="2" key="1">
    <citation type="submission" date="2013-10" db="EMBL/GenBank/DDBJ databases">
        <title>Genomic analysis of the causative agents of coccidiosis in chickens.</title>
        <authorList>
            <person name="Reid A.J."/>
            <person name="Blake D."/>
            <person name="Billington K."/>
            <person name="Browne H."/>
            <person name="Dunn M."/>
            <person name="Hung S."/>
            <person name="Kawahara F."/>
            <person name="Miranda-Saavedra D."/>
            <person name="Mourier T."/>
            <person name="Nagra H."/>
            <person name="Otto T.D."/>
            <person name="Rawlings N."/>
            <person name="Sanchez A."/>
            <person name="Sanders M."/>
            <person name="Subramaniam C."/>
            <person name="Tay Y."/>
            <person name="Dear P."/>
            <person name="Doerig C."/>
            <person name="Gruber A."/>
            <person name="Parkinson J."/>
            <person name="Shirley M."/>
            <person name="Wan K.L."/>
            <person name="Berriman M."/>
            <person name="Tomley F."/>
            <person name="Pain A."/>
        </authorList>
    </citation>
    <scope>NUCLEOTIDE SEQUENCE [LARGE SCALE GENOMIC DNA]</scope>
    <source>
        <strain evidence="2">Houghton</strain>
    </source>
</reference>
<evidence type="ECO:0000259" key="1">
    <source>
        <dbReference type="Pfam" id="PF23602"/>
    </source>
</evidence>
<dbReference type="OrthoDB" id="354433at2759"/>
<evidence type="ECO:0000313" key="2">
    <source>
        <dbReference type="EMBL" id="CDJ64930.1"/>
    </source>
</evidence>
<name>U6MTD7_9EIME</name>
<feature type="domain" description="Dynein axonemal assembly factor 11-like CS" evidence="1">
    <location>
        <begin position="73"/>
        <end position="100"/>
    </location>
</feature>
<protein>
    <submittedName>
        <fullName evidence="2">Leucine rich repeat protein, putative</fullName>
    </submittedName>
</protein>
<organism evidence="2 3">
    <name type="scientific">Eimeria necatrix</name>
    <dbReference type="NCBI Taxonomy" id="51315"/>
    <lineage>
        <taxon>Eukaryota</taxon>
        <taxon>Sar</taxon>
        <taxon>Alveolata</taxon>
        <taxon>Apicomplexa</taxon>
        <taxon>Conoidasida</taxon>
        <taxon>Coccidia</taxon>
        <taxon>Eucoccidiorida</taxon>
        <taxon>Eimeriorina</taxon>
        <taxon>Eimeriidae</taxon>
        <taxon>Eimeria</taxon>
    </lineage>
</organism>
<keyword evidence="3" id="KW-1185">Reference proteome</keyword>
<dbReference type="AlphaFoldDB" id="U6MTD7"/>
<gene>
    <name evidence="2" type="ORF">ENH_00085390</name>
</gene>